<evidence type="ECO:0000313" key="7">
    <source>
        <dbReference type="EMBL" id="KAK4444605.1"/>
    </source>
</evidence>
<dbReference type="SUPFAM" id="SSF50978">
    <property type="entry name" value="WD40 repeat-like"/>
    <property type="match status" value="1"/>
</dbReference>
<dbReference type="PANTHER" id="PTHR15528">
    <property type="entry name" value="PEROXISOME PROLIFERATOR ACTIVATED RECEPTOR GAMMA COACTIVATOR 1 PGC-1 -RELATED"/>
    <property type="match status" value="1"/>
</dbReference>
<keyword evidence="6" id="KW-0539">Nucleus</keyword>
<comment type="subcellular location">
    <subcellularLocation>
        <location evidence="1">Nucleus</location>
    </subcellularLocation>
</comment>
<keyword evidence="2" id="KW-0597">Phosphoprotein</keyword>
<evidence type="ECO:0000256" key="6">
    <source>
        <dbReference type="ARBA" id="ARBA00023242"/>
    </source>
</evidence>
<comment type="caution">
    <text evidence="7">The sequence shown here is derived from an EMBL/GenBank/DDBJ whole genome shotgun (WGS) entry which is preliminary data.</text>
</comment>
<proteinExistence type="predicted"/>
<dbReference type="GO" id="GO:0003712">
    <property type="term" value="F:transcription coregulator activity"/>
    <property type="evidence" value="ECO:0007669"/>
    <property type="project" value="InterPro"/>
</dbReference>
<dbReference type="GO" id="GO:0003723">
    <property type="term" value="F:RNA binding"/>
    <property type="evidence" value="ECO:0007669"/>
    <property type="project" value="UniProtKB-KW"/>
</dbReference>
<keyword evidence="5" id="KW-0804">Transcription</keyword>
<dbReference type="AlphaFoldDB" id="A0AAV9GBC0"/>
<dbReference type="InterPro" id="IPR034605">
    <property type="entry name" value="PGC-1"/>
</dbReference>
<keyword evidence="3" id="KW-0694">RNA-binding</keyword>
<evidence type="ECO:0000313" key="8">
    <source>
        <dbReference type="Proteomes" id="UP001321760"/>
    </source>
</evidence>
<dbReference type="Gene3D" id="2.130.10.10">
    <property type="entry name" value="YVTN repeat-like/Quinoprotein amine dehydrogenase"/>
    <property type="match status" value="1"/>
</dbReference>
<dbReference type="GO" id="GO:0045944">
    <property type="term" value="P:positive regulation of transcription by RNA polymerase II"/>
    <property type="evidence" value="ECO:0007669"/>
    <property type="project" value="TreeGrafter"/>
</dbReference>
<evidence type="ECO:0000256" key="1">
    <source>
        <dbReference type="ARBA" id="ARBA00004123"/>
    </source>
</evidence>
<evidence type="ECO:0000256" key="2">
    <source>
        <dbReference type="ARBA" id="ARBA00022553"/>
    </source>
</evidence>
<sequence length="340" mass="37945">MKLQLPERYLEPCTTTASIFLYARGSSVVCLPHDTKQMAWTFTKHSDQVQLIAVESKVDFIPQNLVVSYDASHTAIVWNLYNTGWEVPRLKFAEDEKINCLSWMRNGNVALGNVQGNVVVFDPAASQHVSIPTIDQLAITALAPADDCKTFAIGYQNGKLILATLQPRFTILHSLSTPIHLQAPSSSPVITLEWHGSPSRQKSDFLAVQADDGYLHVWSVPKARIPDSEEPARLVRFLKRPGRENYQPGRNWMSWSKGGRIIQYSNGETISWDVRTKNVTYDMIPMSRDVRGLAVYGPGAILFTLGPNHTVQKFDLNTPARFVNQIQHVSPTSSSGAQDQ</sequence>
<reference evidence="7" key="2">
    <citation type="submission" date="2023-05" db="EMBL/GenBank/DDBJ databases">
        <authorList>
            <consortium name="Lawrence Berkeley National Laboratory"/>
            <person name="Steindorff A."/>
            <person name="Hensen N."/>
            <person name="Bonometti L."/>
            <person name="Westerberg I."/>
            <person name="Brannstrom I.O."/>
            <person name="Guillou S."/>
            <person name="Cros-Aarteil S."/>
            <person name="Calhoun S."/>
            <person name="Haridas S."/>
            <person name="Kuo A."/>
            <person name="Mondo S."/>
            <person name="Pangilinan J."/>
            <person name="Riley R."/>
            <person name="Labutti K."/>
            <person name="Andreopoulos B."/>
            <person name="Lipzen A."/>
            <person name="Chen C."/>
            <person name="Yanf M."/>
            <person name="Daum C."/>
            <person name="Ng V."/>
            <person name="Clum A."/>
            <person name="Ohm R."/>
            <person name="Martin F."/>
            <person name="Silar P."/>
            <person name="Natvig D."/>
            <person name="Lalanne C."/>
            <person name="Gautier V."/>
            <person name="Ament-Velasquez S.L."/>
            <person name="Kruys A."/>
            <person name="Hutchinson M.I."/>
            <person name="Powell A.J."/>
            <person name="Barry K."/>
            <person name="Miller A.N."/>
            <person name="Grigoriev I.V."/>
            <person name="Debuchy R."/>
            <person name="Gladieux P."/>
            <person name="Thoren M.H."/>
            <person name="Johannesson H."/>
        </authorList>
    </citation>
    <scope>NUCLEOTIDE SEQUENCE</scope>
    <source>
        <strain evidence="7">PSN243</strain>
    </source>
</reference>
<evidence type="ECO:0000256" key="3">
    <source>
        <dbReference type="ARBA" id="ARBA00022884"/>
    </source>
</evidence>
<gene>
    <name evidence="7" type="ORF">QBC34DRAFT_308661</name>
</gene>
<evidence type="ECO:0000256" key="5">
    <source>
        <dbReference type="ARBA" id="ARBA00023163"/>
    </source>
</evidence>
<dbReference type="GO" id="GO:0005634">
    <property type="term" value="C:nucleus"/>
    <property type="evidence" value="ECO:0007669"/>
    <property type="project" value="UniProtKB-SubCell"/>
</dbReference>
<accession>A0AAV9GBC0</accession>
<reference evidence="7" key="1">
    <citation type="journal article" date="2023" name="Mol. Phylogenet. Evol.">
        <title>Genome-scale phylogeny and comparative genomics of the fungal order Sordariales.</title>
        <authorList>
            <person name="Hensen N."/>
            <person name="Bonometti L."/>
            <person name="Westerberg I."/>
            <person name="Brannstrom I.O."/>
            <person name="Guillou S."/>
            <person name="Cros-Aarteil S."/>
            <person name="Calhoun S."/>
            <person name="Haridas S."/>
            <person name="Kuo A."/>
            <person name="Mondo S."/>
            <person name="Pangilinan J."/>
            <person name="Riley R."/>
            <person name="LaButti K."/>
            <person name="Andreopoulos B."/>
            <person name="Lipzen A."/>
            <person name="Chen C."/>
            <person name="Yan M."/>
            <person name="Daum C."/>
            <person name="Ng V."/>
            <person name="Clum A."/>
            <person name="Steindorff A."/>
            <person name="Ohm R.A."/>
            <person name="Martin F."/>
            <person name="Silar P."/>
            <person name="Natvig D.O."/>
            <person name="Lalanne C."/>
            <person name="Gautier V."/>
            <person name="Ament-Velasquez S.L."/>
            <person name="Kruys A."/>
            <person name="Hutchinson M.I."/>
            <person name="Powell A.J."/>
            <person name="Barry K."/>
            <person name="Miller A.N."/>
            <person name="Grigoriev I.V."/>
            <person name="Debuchy R."/>
            <person name="Gladieux P."/>
            <person name="Hiltunen Thoren M."/>
            <person name="Johannesson H."/>
        </authorList>
    </citation>
    <scope>NUCLEOTIDE SEQUENCE</scope>
    <source>
        <strain evidence="7">PSN243</strain>
    </source>
</reference>
<dbReference type="EMBL" id="MU865975">
    <property type="protein sequence ID" value="KAK4444605.1"/>
    <property type="molecule type" value="Genomic_DNA"/>
</dbReference>
<organism evidence="7 8">
    <name type="scientific">Podospora aff. communis PSN243</name>
    <dbReference type="NCBI Taxonomy" id="3040156"/>
    <lineage>
        <taxon>Eukaryota</taxon>
        <taxon>Fungi</taxon>
        <taxon>Dikarya</taxon>
        <taxon>Ascomycota</taxon>
        <taxon>Pezizomycotina</taxon>
        <taxon>Sordariomycetes</taxon>
        <taxon>Sordariomycetidae</taxon>
        <taxon>Sordariales</taxon>
        <taxon>Podosporaceae</taxon>
        <taxon>Podospora</taxon>
    </lineage>
</organism>
<dbReference type="Proteomes" id="UP001321760">
    <property type="component" value="Unassembled WGS sequence"/>
</dbReference>
<dbReference type="InterPro" id="IPR015943">
    <property type="entry name" value="WD40/YVTN_repeat-like_dom_sf"/>
</dbReference>
<protein>
    <submittedName>
        <fullName evidence="7">WD40-repeat-containing domain protein</fullName>
    </submittedName>
</protein>
<keyword evidence="4" id="KW-0805">Transcription regulation</keyword>
<evidence type="ECO:0000256" key="4">
    <source>
        <dbReference type="ARBA" id="ARBA00023015"/>
    </source>
</evidence>
<name>A0AAV9GBC0_9PEZI</name>
<keyword evidence="8" id="KW-1185">Reference proteome</keyword>
<dbReference type="InterPro" id="IPR036322">
    <property type="entry name" value="WD40_repeat_dom_sf"/>
</dbReference>
<dbReference type="PANTHER" id="PTHR15528:SF11">
    <property type="entry name" value="FI18188P1"/>
    <property type="match status" value="1"/>
</dbReference>